<gene>
    <name evidence="7" type="ORF">OVA965_LOCUS24735</name>
    <name evidence="8" type="ORF">TMI583_LOCUS25456</name>
</gene>
<dbReference type="PANTHER" id="PTHR11177">
    <property type="entry name" value="CHITINASE"/>
    <property type="match status" value="1"/>
</dbReference>
<dbReference type="FunFam" id="3.10.50.10:FF:000001">
    <property type="entry name" value="Chitinase 3-like 1"/>
    <property type="match status" value="1"/>
</dbReference>
<dbReference type="SUPFAM" id="SSF51445">
    <property type="entry name" value="(Trans)glycosidases"/>
    <property type="match status" value="1"/>
</dbReference>
<feature type="domain" description="GH18" evidence="6">
    <location>
        <begin position="47"/>
        <end position="403"/>
    </location>
</feature>
<evidence type="ECO:0000256" key="2">
    <source>
        <dbReference type="ARBA" id="ARBA00023157"/>
    </source>
</evidence>
<dbReference type="PANTHER" id="PTHR11177:SF317">
    <property type="entry name" value="CHITINASE 12-RELATED"/>
    <property type="match status" value="1"/>
</dbReference>
<dbReference type="InterPro" id="IPR001579">
    <property type="entry name" value="Glyco_hydro_18_chit_AS"/>
</dbReference>
<dbReference type="SUPFAM" id="SSF54556">
    <property type="entry name" value="Chitinase insertion domain"/>
    <property type="match status" value="1"/>
</dbReference>
<proteinExistence type="inferred from homology"/>
<dbReference type="PROSITE" id="PS01095">
    <property type="entry name" value="GH18_1"/>
    <property type="match status" value="1"/>
</dbReference>
<dbReference type="Proteomes" id="UP000677228">
    <property type="component" value="Unassembled WGS sequence"/>
</dbReference>
<reference evidence="8" key="1">
    <citation type="submission" date="2021-02" db="EMBL/GenBank/DDBJ databases">
        <authorList>
            <person name="Nowell W R."/>
        </authorList>
    </citation>
    <scope>NUCLEOTIDE SEQUENCE</scope>
</reference>
<evidence type="ECO:0000256" key="4">
    <source>
        <dbReference type="RuleBase" id="RU000489"/>
    </source>
</evidence>
<dbReference type="Gene3D" id="3.10.50.10">
    <property type="match status" value="1"/>
</dbReference>
<name>A0A8S2NZG5_9BILA</name>
<dbReference type="GO" id="GO:0008061">
    <property type="term" value="F:chitin binding"/>
    <property type="evidence" value="ECO:0007669"/>
    <property type="project" value="InterPro"/>
</dbReference>
<keyword evidence="1 4" id="KW-0378">Hydrolase</keyword>
<dbReference type="GO" id="GO:0004568">
    <property type="term" value="F:chitinase activity"/>
    <property type="evidence" value="ECO:0007669"/>
    <property type="project" value="TreeGrafter"/>
</dbReference>
<comment type="similarity">
    <text evidence="5">Belongs to the glycosyl hydrolase 18 family.</text>
</comment>
<evidence type="ECO:0000256" key="3">
    <source>
        <dbReference type="ARBA" id="ARBA00023295"/>
    </source>
</evidence>
<dbReference type="PROSITE" id="PS51257">
    <property type="entry name" value="PROKAR_LIPOPROTEIN"/>
    <property type="match status" value="1"/>
</dbReference>
<evidence type="ECO:0000313" key="8">
    <source>
        <dbReference type="EMBL" id="CAF4025505.1"/>
    </source>
</evidence>
<dbReference type="EMBL" id="CAJOBA010036576">
    <property type="protein sequence ID" value="CAF4025505.1"/>
    <property type="molecule type" value="Genomic_DNA"/>
</dbReference>
<dbReference type="Gene3D" id="3.20.20.80">
    <property type="entry name" value="Glycosidases"/>
    <property type="match status" value="1"/>
</dbReference>
<sequence length="455" mass="52634">MSRETFKFIQITIFLLLIGFYACQYVARSSNSVLHPTPSLSIETSKTRVICYYTNWAQYRVDQGKFTPQNIEPNLCTHYIYAFAILNDSYALKSYEWNDEDTLWAKQRYTEFHQKIRTSIRPVKTLLAVGGWNFGMGLITKMMSKKEFRQTFITTSIALLRRYTFDGLDLDFEYPGDMERGSPPEDRERFTVLCRELREAFEKEANETKRERLLLTIAVAATPERSTKGYEIPKLVKSVSSELNYIEITNLLLIFDSSLEYWLLEGVPPSMLNLGLATYGRSFTLKSTDSYGINAPTIGPGTSGKYTNENGIYAFYELCMLRETAQWNHYYDDIQECPYMVKDDQWIGYDTEYSLALKTRLAQCYGTGVMFWTLDFDDFSRMCNTSSTTYPLIKSVLNTLKQKPTAKMCDIITRTTEDLQYLSSTVSALRSKHVFVIIFVVLLLLSRKVDNELEQ</sequence>
<organism evidence="8 9">
    <name type="scientific">Didymodactylos carnosus</name>
    <dbReference type="NCBI Taxonomy" id="1234261"/>
    <lineage>
        <taxon>Eukaryota</taxon>
        <taxon>Metazoa</taxon>
        <taxon>Spiralia</taxon>
        <taxon>Gnathifera</taxon>
        <taxon>Rotifera</taxon>
        <taxon>Eurotatoria</taxon>
        <taxon>Bdelloidea</taxon>
        <taxon>Philodinida</taxon>
        <taxon>Philodinidae</taxon>
        <taxon>Didymodactylos</taxon>
    </lineage>
</organism>
<dbReference type="GO" id="GO:0005576">
    <property type="term" value="C:extracellular region"/>
    <property type="evidence" value="ECO:0007669"/>
    <property type="project" value="TreeGrafter"/>
</dbReference>
<dbReference type="InterPro" id="IPR001223">
    <property type="entry name" value="Glyco_hydro18_cat"/>
</dbReference>
<dbReference type="InterPro" id="IPR050314">
    <property type="entry name" value="Glycosyl_Hydrlase_18"/>
</dbReference>
<evidence type="ECO:0000256" key="5">
    <source>
        <dbReference type="RuleBase" id="RU004453"/>
    </source>
</evidence>
<dbReference type="GO" id="GO:0006032">
    <property type="term" value="P:chitin catabolic process"/>
    <property type="evidence" value="ECO:0007669"/>
    <property type="project" value="TreeGrafter"/>
</dbReference>
<evidence type="ECO:0000313" key="9">
    <source>
        <dbReference type="Proteomes" id="UP000682733"/>
    </source>
</evidence>
<dbReference type="SMART" id="SM00636">
    <property type="entry name" value="Glyco_18"/>
    <property type="match status" value="1"/>
</dbReference>
<keyword evidence="2" id="KW-1015">Disulfide bond</keyword>
<dbReference type="PROSITE" id="PS51910">
    <property type="entry name" value="GH18_2"/>
    <property type="match status" value="1"/>
</dbReference>
<dbReference type="EMBL" id="CAJNOK010015040">
    <property type="protein sequence ID" value="CAF1217118.1"/>
    <property type="molecule type" value="Genomic_DNA"/>
</dbReference>
<dbReference type="Pfam" id="PF00704">
    <property type="entry name" value="Glyco_hydro_18"/>
    <property type="match status" value="1"/>
</dbReference>
<dbReference type="InterPro" id="IPR029070">
    <property type="entry name" value="Chitinase_insertion_sf"/>
</dbReference>
<dbReference type="Proteomes" id="UP000682733">
    <property type="component" value="Unassembled WGS sequence"/>
</dbReference>
<accession>A0A8S2NZG5</accession>
<dbReference type="InterPro" id="IPR017853">
    <property type="entry name" value="GH"/>
</dbReference>
<dbReference type="GO" id="GO:0005975">
    <property type="term" value="P:carbohydrate metabolic process"/>
    <property type="evidence" value="ECO:0007669"/>
    <property type="project" value="InterPro"/>
</dbReference>
<dbReference type="InterPro" id="IPR011583">
    <property type="entry name" value="Chitinase_II/V-like_cat"/>
</dbReference>
<comment type="caution">
    <text evidence="8">The sequence shown here is derived from an EMBL/GenBank/DDBJ whole genome shotgun (WGS) entry which is preliminary data.</text>
</comment>
<evidence type="ECO:0000256" key="1">
    <source>
        <dbReference type="ARBA" id="ARBA00022801"/>
    </source>
</evidence>
<evidence type="ECO:0000259" key="6">
    <source>
        <dbReference type="PROSITE" id="PS51910"/>
    </source>
</evidence>
<dbReference type="AlphaFoldDB" id="A0A8S2NZG5"/>
<evidence type="ECO:0000313" key="7">
    <source>
        <dbReference type="EMBL" id="CAF1217118.1"/>
    </source>
</evidence>
<protein>
    <recommendedName>
        <fullName evidence="6">GH18 domain-containing protein</fullName>
    </recommendedName>
</protein>
<keyword evidence="3 4" id="KW-0326">Glycosidase</keyword>